<comment type="subunit">
    <text evidence="8">Component of the exocyst complex.</text>
</comment>
<dbReference type="InterPro" id="IPR029175">
    <property type="entry name" value="EXOC2/Sec5"/>
</dbReference>
<feature type="region of interest" description="Disordered" evidence="9">
    <location>
        <begin position="1"/>
        <end position="26"/>
    </location>
</feature>
<dbReference type="GO" id="GO:0006893">
    <property type="term" value="P:Golgi to plasma membrane transport"/>
    <property type="evidence" value="ECO:0007669"/>
    <property type="project" value="UniProtKB-UniRule"/>
</dbReference>
<keyword evidence="4 8" id="KW-0813">Transport</keyword>
<dbReference type="SUPFAM" id="SSF81296">
    <property type="entry name" value="E set domains"/>
    <property type="match status" value="1"/>
</dbReference>
<evidence type="ECO:0000256" key="5">
    <source>
        <dbReference type="ARBA" id="ARBA00022483"/>
    </source>
</evidence>
<sequence>MGDLGTDPVTMSRARPAPQVTGISPKEGVPWTKVTIRGENLGTSSQDLIGLTICGHNCLLTAEWMSHSKIICRTGPAKDDRGDIIVTTRSGGQGTSTVTFRVIKFIKIDILEPSAVWLEEFTTNLRPGRNKIASPLSLRPTNPLGIFMDSEKQISQEELAEMFPGMSGDFTSETFSPIWYLIENHYSSSFSTLKVGASNLRKQASRKDEGGLSCVKGGLGTFFEAQDALSAIHQKLEKEGTKTVEGSMTEDVEYILDKANTCADALFQDVLHRKDKADATRNALGVLQRFKFLFNLPLTIDRNIQKGDYDVVINDYEKAKSLFGNTEVRIFQKVYAEVEIRIQSLQCLLLEKLLETPSTLHDQKRYIRYLSDIRAPGDPAWQCIVGQHHWLLQLMLGCRERFFLQGAATNESVQPRVQFAETLTNAVLSHLPSLWKLWICYVNGSLFSETGEKSDQLEKAKRIARQKQNDFRRMLTELLSVLVKLLRGALLSRSMSETDKTKYVGWESYGELKSHDIARQVSTVRETGEGLAGLDIPADMLVGLQDMILDLRIHAVTVTLQNAANVKQLAVTEWLENNQGIASLPLHFEQHIRFMLQSLQDVVKCKPGEASVFLQESNQKMVSDMCVNIVQAFMGCLEDLATHPDPGTNGTHFTQELPSQHTGGLNGMTASSPEERLLLVLNTCRSLAEHDLQAIAQLLTTHEFPNPNIVLEVGRCSHSQNSNIFISCTLPASST</sequence>
<feature type="domain" description="IPT/TIG" evidence="10">
    <location>
        <begin position="18"/>
        <end position="101"/>
    </location>
</feature>
<proteinExistence type="inferred from homology"/>
<comment type="function">
    <text evidence="1 8">Component of the exocyst complex involved in the docking of exocytic vesicles with fusion sites on the plasma membrane.</text>
</comment>
<dbReference type="InterPro" id="IPR013783">
    <property type="entry name" value="Ig-like_fold"/>
</dbReference>
<evidence type="ECO:0000256" key="1">
    <source>
        <dbReference type="ARBA" id="ARBA00002660"/>
    </source>
</evidence>
<evidence type="ECO:0000256" key="7">
    <source>
        <dbReference type="ARBA" id="ARBA00062534"/>
    </source>
</evidence>
<accession>A0A8C4Q9B8</accession>
<evidence type="ECO:0000313" key="13">
    <source>
        <dbReference type="Proteomes" id="UP000694388"/>
    </source>
</evidence>
<organism evidence="12 13">
    <name type="scientific">Eptatretus burgeri</name>
    <name type="common">Inshore hagfish</name>
    <dbReference type="NCBI Taxonomy" id="7764"/>
    <lineage>
        <taxon>Eukaryota</taxon>
        <taxon>Metazoa</taxon>
        <taxon>Chordata</taxon>
        <taxon>Craniata</taxon>
        <taxon>Vertebrata</taxon>
        <taxon>Cyclostomata</taxon>
        <taxon>Myxini</taxon>
        <taxon>Myxiniformes</taxon>
        <taxon>Myxinidae</taxon>
        <taxon>Eptatretinae</taxon>
        <taxon>Eptatretus</taxon>
    </lineage>
</organism>
<dbReference type="PANTHER" id="PTHR13043:SF1">
    <property type="entry name" value="EXOCYST COMPLEX COMPONENT 2"/>
    <property type="match status" value="1"/>
</dbReference>
<evidence type="ECO:0000259" key="11">
    <source>
        <dbReference type="Pfam" id="PF15469"/>
    </source>
</evidence>
<dbReference type="FunFam" id="2.60.40.10:FF:000196">
    <property type="entry name" value="Exocyst complex component 2"/>
    <property type="match status" value="1"/>
</dbReference>
<evidence type="ECO:0000256" key="2">
    <source>
        <dbReference type="ARBA" id="ARBA00010578"/>
    </source>
</evidence>
<reference evidence="12" key="2">
    <citation type="submission" date="2025-09" db="UniProtKB">
        <authorList>
            <consortium name="Ensembl"/>
        </authorList>
    </citation>
    <scope>IDENTIFICATION</scope>
</reference>
<evidence type="ECO:0000256" key="3">
    <source>
        <dbReference type="ARBA" id="ARBA00017526"/>
    </source>
</evidence>
<dbReference type="Ensembl" id="ENSEBUT00000012209.1">
    <property type="protein sequence ID" value="ENSEBUP00000011636.1"/>
    <property type="gene ID" value="ENSEBUG00000007456.1"/>
</dbReference>
<dbReference type="Proteomes" id="UP000694388">
    <property type="component" value="Unplaced"/>
</dbReference>
<name>A0A8C4Q9B8_EPTBU</name>
<evidence type="ECO:0000256" key="9">
    <source>
        <dbReference type="SAM" id="MobiDB-lite"/>
    </source>
</evidence>
<keyword evidence="5 8" id="KW-0268">Exocytosis</keyword>
<keyword evidence="6 8" id="KW-0653">Protein transport</keyword>
<dbReference type="AlphaFoldDB" id="A0A8C4Q9B8"/>
<dbReference type="GO" id="GO:0015031">
    <property type="term" value="P:protein transport"/>
    <property type="evidence" value="ECO:0007669"/>
    <property type="project" value="UniProtKB-KW"/>
</dbReference>
<keyword evidence="13" id="KW-1185">Reference proteome</keyword>
<evidence type="ECO:0000256" key="8">
    <source>
        <dbReference type="RuleBase" id="RU365069"/>
    </source>
</evidence>
<feature type="domain" description="Exocyst complex component EXOC2/Sec5 N-terminal" evidence="11">
    <location>
        <begin position="408"/>
        <end position="706"/>
    </location>
</feature>
<dbReference type="InterPro" id="IPR002909">
    <property type="entry name" value="IPT_dom"/>
</dbReference>
<evidence type="ECO:0000313" key="12">
    <source>
        <dbReference type="Ensembl" id="ENSEBUP00000011636.1"/>
    </source>
</evidence>
<dbReference type="PANTHER" id="PTHR13043">
    <property type="entry name" value="EXOCYST COMPLEX COMPONENT SEC5"/>
    <property type="match status" value="1"/>
</dbReference>
<comment type="similarity">
    <text evidence="2 8">Belongs to the SEC5 family.</text>
</comment>
<protein>
    <recommendedName>
        <fullName evidence="3 8">Exocyst complex component 2</fullName>
    </recommendedName>
</protein>
<dbReference type="InterPro" id="IPR039481">
    <property type="entry name" value="EXOC2/Sec5_N_dom"/>
</dbReference>
<dbReference type="GO" id="GO:0006887">
    <property type="term" value="P:exocytosis"/>
    <property type="evidence" value="ECO:0007669"/>
    <property type="project" value="UniProtKB-KW"/>
</dbReference>
<dbReference type="InterPro" id="IPR014756">
    <property type="entry name" value="Ig_E-set"/>
</dbReference>
<dbReference type="Gene3D" id="2.60.40.10">
    <property type="entry name" value="Immunoglobulins"/>
    <property type="match status" value="1"/>
</dbReference>
<dbReference type="Pfam" id="PF01833">
    <property type="entry name" value="TIG"/>
    <property type="match status" value="1"/>
</dbReference>
<feature type="domain" description="Exocyst complex component EXOC2/Sec5 N-terminal" evidence="11">
    <location>
        <begin position="142"/>
        <end position="402"/>
    </location>
</feature>
<evidence type="ECO:0000256" key="4">
    <source>
        <dbReference type="ARBA" id="ARBA00022448"/>
    </source>
</evidence>
<dbReference type="GO" id="GO:0000145">
    <property type="term" value="C:exocyst"/>
    <property type="evidence" value="ECO:0007669"/>
    <property type="project" value="UniProtKB-UniRule"/>
</dbReference>
<reference evidence="12" key="1">
    <citation type="submission" date="2025-08" db="UniProtKB">
        <authorList>
            <consortium name="Ensembl"/>
        </authorList>
    </citation>
    <scope>IDENTIFICATION</scope>
</reference>
<comment type="subunit">
    <text evidence="7">The exocyst complex is composed of EXOC1, EXOC2, EXOC3, EXOC4, EXOC5, EXOC6, EXOC7 and EXOC8. Interacts with EXOC3L1. Interacts with GNEFR/DELGEF; this interaction occurs only in the presence of magnesium or manganese and is stimulated by dCTP or GTP. Interacts with RALA and RALB. Interacts with ARL13B; regulates ARL13B localization to the cilium membrane.</text>
</comment>
<evidence type="ECO:0000259" key="10">
    <source>
        <dbReference type="Pfam" id="PF01833"/>
    </source>
</evidence>
<evidence type="ECO:0000256" key="6">
    <source>
        <dbReference type="ARBA" id="ARBA00022927"/>
    </source>
</evidence>
<dbReference type="GeneTree" id="ENSGT00390000010872"/>
<dbReference type="Pfam" id="PF15469">
    <property type="entry name" value="Sec5"/>
    <property type="match status" value="2"/>
</dbReference>